<dbReference type="EMBL" id="PQWO01000036">
    <property type="protein sequence ID" value="PZD70486.1"/>
    <property type="molecule type" value="Genomic_DNA"/>
</dbReference>
<evidence type="ECO:0000313" key="1">
    <source>
        <dbReference type="EMBL" id="PZD70486.1"/>
    </source>
</evidence>
<proteinExistence type="predicted"/>
<comment type="caution">
    <text evidence="1">The sequence shown here is derived from an EMBL/GenBank/DDBJ whole genome shotgun (WGS) entry which is preliminary data.</text>
</comment>
<reference evidence="1 2" key="1">
    <citation type="journal article" date="2018" name="Sci. Rep.">
        <title>A novel species of the marine cyanobacterium Acaryochloris with a unique pigment content and lifestyle.</title>
        <authorList>
            <person name="Partensky F."/>
            <person name="Six C."/>
            <person name="Ratin M."/>
            <person name="Garczarek L."/>
            <person name="Vaulot D."/>
            <person name="Probert I."/>
            <person name="Calteau A."/>
            <person name="Gourvil P."/>
            <person name="Marie D."/>
            <person name="Grebert T."/>
            <person name="Bouchier C."/>
            <person name="Le Panse S."/>
            <person name="Gachenot M."/>
            <person name="Rodriguez F."/>
            <person name="Garrido J.L."/>
        </authorList>
    </citation>
    <scope>NUCLEOTIDE SEQUENCE [LARGE SCALE GENOMIC DNA]</scope>
    <source>
        <strain evidence="1 2">RCC1774</strain>
    </source>
</reference>
<name>A0A2W1J8M4_9CYAN</name>
<organism evidence="1 2">
    <name type="scientific">Acaryochloris thomasi RCC1774</name>
    <dbReference type="NCBI Taxonomy" id="1764569"/>
    <lineage>
        <taxon>Bacteria</taxon>
        <taxon>Bacillati</taxon>
        <taxon>Cyanobacteriota</taxon>
        <taxon>Cyanophyceae</taxon>
        <taxon>Acaryochloridales</taxon>
        <taxon>Acaryochloridaceae</taxon>
        <taxon>Acaryochloris</taxon>
        <taxon>Acaryochloris thomasi</taxon>
    </lineage>
</organism>
<keyword evidence="2" id="KW-1185">Reference proteome</keyword>
<gene>
    <name evidence="1" type="ORF">C1752_12057</name>
</gene>
<accession>A0A2W1J8M4</accession>
<dbReference type="AlphaFoldDB" id="A0A2W1J8M4"/>
<sequence length="47" mass="5562">MLFTFLGLKSFILHYLKSLYNIEHGSFTRATFLQIMRNHKLMLGKSN</sequence>
<protein>
    <submittedName>
        <fullName evidence="1">Uncharacterized protein</fullName>
    </submittedName>
</protein>
<dbReference type="Proteomes" id="UP000248857">
    <property type="component" value="Unassembled WGS sequence"/>
</dbReference>
<evidence type="ECO:0000313" key="2">
    <source>
        <dbReference type="Proteomes" id="UP000248857"/>
    </source>
</evidence>